<feature type="non-terminal residue" evidence="1">
    <location>
        <position position="41"/>
    </location>
</feature>
<accession>A0A381TE67</accession>
<protein>
    <submittedName>
        <fullName evidence="1">Uncharacterized protein</fullName>
    </submittedName>
</protein>
<reference evidence="1" key="1">
    <citation type="submission" date="2018-05" db="EMBL/GenBank/DDBJ databases">
        <authorList>
            <person name="Lanie J.A."/>
            <person name="Ng W.-L."/>
            <person name="Kazmierczak K.M."/>
            <person name="Andrzejewski T.M."/>
            <person name="Davidsen T.M."/>
            <person name="Wayne K.J."/>
            <person name="Tettelin H."/>
            <person name="Glass J.I."/>
            <person name="Rusch D."/>
            <person name="Podicherti R."/>
            <person name="Tsui H.-C.T."/>
            <person name="Winkler M.E."/>
        </authorList>
    </citation>
    <scope>NUCLEOTIDE SEQUENCE</scope>
</reference>
<name>A0A381TE67_9ZZZZ</name>
<gene>
    <name evidence="1" type="ORF">METZ01_LOCUS66655</name>
</gene>
<organism evidence="1">
    <name type="scientific">marine metagenome</name>
    <dbReference type="NCBI Taxonomy" id="408172"/>
    <lineage>
        <taxon>unclassified sequences</taxon>
        <taxon>metagenomes</taxon>
        <taxon>ecological metagenomes</taxon>
    </lineage>
</organism>
<sequence length="41" mass="4768">MKNKKNNLKKLYDSSKDGLSSELYSFEKIKGFCHEKNDTKA</sequence>
<dbReference type="AlphaFoldDB" id="A0A381TE67"/>
<evidence type="ECO:0000313" key="1">
    <source>
        <dbReference type="EMBL" id="SVA13801.1"/>
    </source>
</evidence>
<dbReference type="EMBL" id="UINC01004365">
    <property type="protein sequence ID" value="SVA13801.1"/>
    <property type="molecule type" value="Genomic_DNA"/>
</dbReference>
<proteinExistence type="predicted"/>